<dbReference type="EMBL" id="JAHRWL010000002">
    <property type="protein sequence ID" value="MBV2360724.1"/>
    <property type="molecule type" value="Genomic_DNA"/>
</dbReference>
<accession>A0ABS6N9Q0</accession>
<evidence type="ECO:0000313" key="2">
    <source>
        <dbReference type="EMBL" id="MBV2360724.1"/>
    </source>
</evidence>
<sequence length="89" mass="9601">MILTLILAAAAGWAVKPAEPKVTEFLVRQLGEDRLPDAADRRVATLLILAFAAAMVLGLGADGARPVAFVMGIAVGYFHEEIRRAMLRR</sequence>
<proteinExistence type="predicted"/>
<keyword evidence="1" id="KW-0812">Transmembrane</keyword>
<organism evidence="2 3">
    <name type="scientific">Thalassococcus arenae</name>
    <dbReference type="NCBI Taxonomy" id="2851652"/>
    <lineage>
        <taxon>Bacteria</taxon>
        <taxon>Pseudomonadati</taxon>
        <taxon>Pseudomonadota</taxon>
        <taxon>Alphaproteobacteria</taxon>
        <taxon>Rhodobacterales</taxon>
        <taxon>Roseobacteraceae</taxon>
        <taxon>Thalassococcus</taxon>
    </lineage>
</organism>
<keyword evidence="1" id="KW-0472">Membrane</keyword>
<dbReference type="RefSeq" id="WP_217779060.1">
    <property type="nucleotide sequence ID" value="NZ_JAHRWL010000002.1"/>
</dbReference>
<dbReference type="Proteomes" id="UP001166293">
    <property type="component" value="Unassembled WGS sequence"/>
</dbReference>
<keyword evidence="1" id="KW-1133">Transmembrane helix</keyword>
<evidence type="ECO:0000256" key="1">
    <source>
        <dbReference type="SAM" id="Phobius"/>
    </source>
</evidence>
<reference evidence="2" key="1">
    <citation type="submission" date="2021-06" db="EMBL/GenBank/DDBJ databases">
        <title>Thalassococcus sp. CAU 1522 isolated from sea sand, Republic of Korea.</title>
        <authorList>
            <person name="Kim W."/>
        </authorList>
    </citation>
    <scope>NUCLEOTIDE SEQUENCE</scope>
    <source>
        <strain evidence="2">CAU 1522</strain>
    </source>
</reference>
<evidence type="ECO:0000313" key="3">
    <source>
        <dbReference type="Proteomes" id="UP001166293"/>
    </source>
</evidence>
<name>A0ABS6N9Q0_9RHOB</name>
<keyword evidence="3" id="KW-1185">Reference proteome</keyword>
<comment type="caution">
    <text evidence="2">The sequence shown here is derived from an EMBL/GenBank/DDBJ whole genome shotgun (WGS) entry which is preliminary data.</text>
</comment>
<feature type="transmembrane region" description="Helical" evidence="1">
    <location>
        <begin position="41"/>
        <end position="61"/>
    </location>
</feature>
<protein>
    <submittedName>
        <fullName evidence="2">Uncharacterized protein</fullName>
    </submittedName>
</protein>
<gene>
    <name evidence="2" type="ORF">KUH32_13130</name>
</gene>